<protein>
    <submittedName>
        <fullName evidence="3">Uncharacterized protein</fullName>
    </submittedName>
</protein>
<name>A0A2N3IBJ4_9BACT</name>
<reference evidence="3 4" key="1">
    <citation type="submission" date="2017-06" db="EMBL/GenBank/DDBJ databases">
        <title>Raineya orbicola gen. nov., sp. nov. a slightly thermophilic bacterium of the phylum Bacteroidetes and the description of Raineyaceae fam. nov.</title>
        <authorList>
            <person name="Albuquerque L."/>
            <person name="Polonia A.R.M."/>
            <person name="Barroso C."/>
            <person name="Froufe H.J.C."/>
            <person name="Lage O."/>
            <person name="Lobo-Da-Cunha A."/>
            <person name="Egas C."/>
            <person name="Da Costa M.S."/>
        </authorList>
    </citation>
    <scope>NUCLEOTIDE SEQUENCE [LARGE SCALE GENOMIC DNA]</scope>
    <source>
        <strain evidence="3 4">SPSPC-11</strain>
    </source>
</reference>
<keyword evidence="1" id="KW-0812">Transmembrane</keyword>
<keyword evidence="4" id="KW-1185">Reference proteome</keyword>
<evidence type="ECO:0000313" key="3">
    <source>
        <dbReference type="EMBL" id="PKQ67660.1"/>
    </source>
</evidence>
<sequence>MKQQTIIPLIFFLVFSFAKAQNPEAQIRMDISEELRAEPKLNAEISKTNNVYYVNAIQKKSEIIDKKELSQISPSFQYTRLKKNLKLGKVVQATDSLPKQKPFFQRLGCFLKEPLQLISLGVELFELTKPPKSAFAIILYVIYIVPLFAIITAFILGGVVGLITFIFISGAISFLIYWGILALLGISLAGSFIFWGLLIAFLVGLVVYLLLVRLC</sequence>
<evidence type="ECO:0000256" key="2">
    <source>
        <dbReference type="SAM" id="SignalP"/>
    </source>
</evidence>
<feature type="signal peptide" evidence="2">
    <location>
        <begin position="1"/>
        <end position="20"/>
    </location>
</feature>
<organism evidence="3 4">
    <name type="scientific">Raineya orbicola</name>
    <dbReference type="NCBI Taxonomy" id="2016530"/>
    <lineage>
        <taxon>Bacteria</taxon>
        <taxon>Pseudomonadati</taxon>
        <taxon>Bacteroidota</taxon>
        <taxon>Cytophagia</taxon>
        <taxon>Cytophagales</taxon>
        <taxon>Raineyaceae</taxon>
        <taxon>Raineya</taxon>
    </lineage>
</organism>
<evidence type="ECO:0000256" key="1">
    <source>
        <dbReference type="SAM" id="Phobius"/>
    </source>
</evidence>
<keyword evidence="2" id="KW-0732">Signal</keyword>
<dbReference type="EMBL" id="NKXO01000031">
    <property type="protein sequence ID" value="PKQ67660.1"/>
    <property type="molecule type" value="Genomic_DNA"/>
</dbReference>
<dbReference type="RefSeq" id="WP_101359201.1">
    <property type="nucleotide sequence ID" value="NZ_NKXO01000031.1"/>
</dbReference>
<evidence type="ECO:0000313" key="4">
    <source>
        <dbReference type="Proteomes" id="UP000233387"/>
    </source>
</evidence>
<accession>A0A2N3IBJ4</accession>
<feature type="transmembrane region" description="Helical" evidence="1">
    <location>
        <begin position="134"/>
        <end position="156"/>
    </location>
</feature>
<keyword evidence="1" id="KW-0472">Membrane</keyword>
<feature type="transmembrane region" description="Helical" evidence="1">
    <location>
        <begin position="192"/>
        <end position="211"/>
    </location>
</feature>
<gene>
    <name evidence="3" type="ORF">Rain11_1935</name>
</gene>
<keyword evidence="1" id="KW-1133">Transmembrane helix</keyword>
<dbReference type="AlphaFoldDB" id="A0A2N3IBJ4"/>
<feature type="transmembrane region" description="Helical" evidence="1">
    <location>
        <begin position="163"/>
        <end position="186"/>
    </location>
</feature>
<comment type="caution">
    <text evidence="3">The sequence shown here is derived from an EMBL/GenBank/DDBJ whole genome shotgun (WGS) entry which is preliminary data.</text>
</comment>
<dbReference type="Proteomes" id="UP000233387">
    <property type="component" value="Unassembled WGS sequence"/>
</dbReference>
<feature type="chain" id="PRO_5014639084" evidence="2">
    <location>
        <begin position="21"/>
        <end position="215"/>
    </location>
</feature>
<proteinExistence type="predicted"/>
<dbReference type="OrthoDB" id="9910218at2"/>